<evidence type="ECO:0008006" key="4">
    <source>
        <dbReference type="Google" id="ProtNLM"/>
    </source>
</evidence>
<dbReference type="EMBL" id="BOMB01000015">
    <property type="protein sequence ID" value="GID11775.1"/>
    <property type="molecule type" value="Genomic_DNA"/>
</dbReference>
<evidence type="ECO:0000313" key="3">
    <source>
        <dbReference type="Proteomes" id="UP000612808"/>
    </source>
</evidence>
<dbReference type="InterPro" id="IPR031100">
    <property type="entry name" value="LOG_fam"/>
</dbReference>
<dbReference type="AlphaFoldDB" id="A0A8J3IZN0"/>
<feature type="compositionally biased region" description="Gly residues" evidence="1">
    <location>
        <begin position="1"/>
        <end position="13"/>
    </location>
</feature>
<dbReference type="InterPro" id="IPR005269">
    <property type="entry name" value="LOG"/>
</dbReference>
<organism evidence="2 3">
    <name type="scientific">Actinocatenispora rupis</name>
    <dbReference type="NCBI Taxonomy" id="519421"/>
    <lineage>
        <taxon>Bacteria</taxon>
        <taxon>Bacillati</taxon>
        <taxon>Actinomycetota</taxon>
        <taxon>Actinomycetes</taxon>
        <taxon>Micromonosporales</taxon>
        <taxon>Micromonosporaceae</taxon>
        <taxon>Actinocatenispora</taxon>
    </lineage>
</organism>
<dbReference type="SUPFAM" id="SSF102405">
    <property type="entry name" value="MCP/YpsA-like"/>
    <property type="match status" value="1"/>
</dbReference>
<name>A0A8J3IZN0_9ACTN</name>
<dbReference type="InterPro" id="IPR052341">
    <property type="entry name" value="LOG_family_nucleotidases"/>
</dbReference>
<dbReference type="Proteomes" id="UP000612808">
    <property type="component" value="Unassembled WGS sequence"/>
</dbReference>
<dbReference type="NCBIfam" id="TIGR00730">
    <property type="entry name" value="Rossman fold protein, TIGR00730 family"/>
    <property type="match status" value="1"/>
</dbReference>
<keyword evidence="3" id="KW-1185">Reference proteome</keyword>
<dbReference type="FunFam" id="3.40.50.450:FF:000011">
    <property type="entry name" value="TIGR00730 family Rossman fold protein"/>
    <property type="match status" value="1"/>
</dbReference>
<gene>
    <name evidence="2" type="ORF">Aru02nite_26640</name>
</gene>
<reference evidence="2" key="1">
    <citation type="submission" date="2021-01" db="EMBL/GenBank/DDBJ databases">
        <title>Whole genome shotgun sequence of Actinocatenispora rupis NBRC 107355.</title>
        <authorList>
            <person name="Komaki H."/>
            <person name="Tamura T."/>
        </authorList>
    </citation>
    <scope>NUCLEOTIDE SEQUENCE</scope>
    <source>
        <strain evidence="2">NBRC 107355</strain>
    </source>
</reference>
<dbReference type="PANTHER" id="PTHR43393">
    <property type="entry name" value="CYTOKININ RIBOSIDE 5'-MONOPHOSPHATE PHOSPHORIBOHYDROLASE"/>
    <property type="match status" value="1"/>
</dbReference>
<sequence>MSRDGPPGGGGVNGRVRGETRGRAPRGGPAVRSTVVGMSADGDPSTPRPDGGPDRPATAGASRDGATKGRSWQRGPVTLRRGELPRSMTDQRLLDSRGPVDWVHTDPWRVLRIQSEFVEGFGALAELGPAVSVFGSARTKPDSDEYRMAEELAAALVRAGYAVITGGGPGVMEAANKGASQAGGTAVGLGIELPFEQGLNEWVDLGINFRYFFVRKTMFVKYARAFCVLPGGFGTLDELFEALTLVQTRRVTRFPVVLLGTWYWQGLLDWLRDTMLPAGKINPADLDLVHLTDDIDDAVARVVESDAALAERQVELEAGQPPVEG</sequence>
<protein>
    <recommendedName>
        <fullName evidence="4">Cytokinin riboside 5'-monophosphate phosphoribohydrolase</fullName>
    </recommendedName>
</protein>
<feature type="region of interest" description="Disordered" evidence="1">
    <location>
        <begin position="1"/>
        <end position="85"/>
    </location>
</feature>
<evidence type="ECO:0000313" key="2">
    <source>
        <dbReference type="EMBL" id="GID11775.1"/>
    </source>
</evidence>
<accession>A0A8J3IZN0</accession>
<dbReference type="GO" id="GO:0005829">
    <property type="term" value="C:cytosol"/>
    <property type="evidence" value="ECO:0007669"/>
    <property type="project" value="TreeGrafter"/>
</dbReference>
<dbReference type="Gene3D" id="3.40.50.450">
    <property type="match status" value="1"/>
</dbReference>
<dbReference type="PANTHER" id="PTHR43393:SF2">
    <property type="entry name" value="CYTOKININ RIBOSIDE 5'-MONOPHOSPHATE PHOSPHORIBOHYDROLASE"/>
    <property type="match status" value="1"/>
</dbReference>
<dbReference type="Pfam" id="PF03641">
    <property type="entry name" value="Lysine_decarbox"/>
    <property type="match status" value="1"/>
</dbReference>
<evidence type="ECO:0000256" key="1">
    <source>
        <dbReference type="SAM" id="MobiDB-lite"/>
    </source>
</evidence>
<dbReference type="GO" id="GO:0016787">
    <property type="term" value="F:hydrolase activity"/>
    <property type="evidence" value="ECO:0007669"/>
    <property type="project" value="InterPro"/>
</dbReference>
<proteinExistence type="predicted"/>
<comment type="caution">
    <text evidence="2">The sequence shown here is derived from an EMBL/GenBank/DDBJ whole genome shotgun (WGS) entry which is preliminary data.</text>
</comment>
<dbReference type="GO" id="GO:0009691">
    <property type="term" value="P:cytokinin biosynthetic process"/>
    <property type="evidence" value="ECO:0007669"/>
    <property type="project" value="InterPro"/>
</dbReference>